<protein>
    <recommendedName>
        <fullName evidence="2">ROK family protein</fullName>
    </recommendedName>
</protein>
<comment type="caution">
    <text evidence="1">The sequence shown here is derived from an EMBL/GenBank/DDBJ whole genome shotgun (WGS) entry which is preliminary data.</text>
</comment>
<dbReference type="InterPro" id="IPR043129">
    <property type="entry name" value="ATPase_NBD"/>
</dbReference>
<dbReference type="SUPFAM" id="SSF53067">
    <property type="entry name" value="Actin-like ATPase domain"/>
    <property type="match status" value="1"/>
</dbReference>
<accession>X0WKQ9</accession>
<feature type="non-terminal residue" evidence="1">
    <location>
        <position position="87"/>
    </location>
</feature>
<dbReference type="AlphaFoldDB" id="X0WKQ9"/>
<organism evidence="1">
    <name type="scientific">marine sediment metagenome</name>
    <dbReference type="NCBI Taxonomy" id="412755"/>
    <lineage>
        <taxon>unclassified sequences</taxon>
        <taxon>metagenomes</taxon>
        <taxon>ecological metagenomes</taxon>
    </lineage>
</organism>
<reference evidence="1" key="1">
    <citation type="journal article" date="2014" name="Front. Microbiol.">
        <title>High frequency of phylogenetically diverse reductive dehalogenase-homologous genes in deep subseafloor sedimentary metagenomes.</title>
        <authorList>
            <person name="Kawai M."/>
            <person name="Futagami T."/>
            <person name="Toyoda A."/>
            <person name="Takaki Y."/>
            <person name="Nishi S."/>
            <person name="Hori S."/>
            <person name="Arai W."/>
            <person name="Tsubouchi T."/>
            <person name="Morono Y."/>
            <person name="Uchiyama I."/>
            <person name="Ito T."/>
            <person name="Fujiyama A."/>
            <person name="Inagaki F."/>
            <person name="Takami H."/>
        </authorList>
    </citation>
    <scope>NUCLEOTIDE SEQUENCE</scope>
    <source>
        <strain evidence="1">Expedition CK06-06</strain>
    </source>
</reference>
<name>X0WKQ9_9ZZZZ</name>
<dbReference type="EMBL" id="BARS01038653">
    <property type="protein sequence ID" value="GAG25078.1"/>
    <property type="molecule type" value="Genomic_DNA"/>
</dbReference>
<gene>
    <name evidence="1" type="ORF">S01H1_59125</name>
</gene>
<proteinExistence type="predicted"/>
<dbReference type="CDD" id="cd23763">
    <property type="entry name" value="ASKHA_ATPase_ROK"/>
    <property type="match status" value="1"/>
</dbReference>
<evidence type="ECO:0008006" key="2">
    <source>
        <dbReference type="Google" id="ProtNLM"/>
    </source>
</evidence>
<sequence length="87" mass="9519">MSSDSYILGLDIGGTKTAVVLGDRAGQVCHRDQFNTVAERGFEAVFEQLCVHTEKVRYWAEHMGRSPDCISVSIGGPLDVEQGIIYS</sequence>
<dbReference type="Gene3D" id="3.30.420.40">
    <property type="match status" value="1"/>
</dbReference>
<evidence type="ECO:0000313" key="1">
    <source>
        <dbReference type="EMBL" id="GAG25078.1"/>
    </source>
</evidence>